<dbReference type="AlphaFoldDB" id="A0A699U3Q6"/>
<organism evidence="2">
    <name type="scientific">Tanacetum cinerariifolium</name>
    <name type="common">Dalmatian daisy</name>
    <name type="synonym">Chrysanthemum cinerariifolium</name>
    <dbReference type="NCBI Taxonomy" id="118510"/>
    <lineage>
        <taxon>Eukaryota</taxon>
        <taxon>Viridiplantae</taxon>
        <taxon>Streptophyta</taxon>
        <taxon>Embryophyta</taxon>
        <taxon>Tracheophyta</taxon>
        <taxon>Spermatophyta</taxon>
        <taxon>Magnoliopsida</taxon>
        <taxon>eudicotyledons</taxon>
        <taxon>Gunneridae</taxon>
        <taxon>Pentapetalae</taxon>
        <taxon>asterids</taxon>
        <taxon>campanulids</taxon>
        <taxon>Asterales</taxon>
        <taxon>Asteraceae</taxon>
        <taxon>Asteroideae</taxon>
        <taxon>Anthemideae</taxon>
        <taxon>Anthemidinae</taxon>
        <taxon>Tanacetum</taxon>
    </lineage>
</organism>
<protein>
    <submittedName>
        <fullName evidence="2">Uncharacterized protein</fullName>
    </submittedName>
</protein>
<gene>
    <name evidence="2" type="ORF">Tci_888926</name>
</gene>
<evidence type="ECO:0000256" key="1">
    <source>
        <dbReference type="SAM" id="MobiDB-lite"/>
    </source>
</evidence>
<evidence type="ECO:0000313" key="2">
    <source>
        <dbReference type="EMBL" id="GFD16957.1"/>
    </source>
</evidence>
<feature type="compositionally biased region" description="Polar residues" evidence="1">
    <location>
        <begin position="23"/>
        <end position="51"/>
    </location>
</feature>
<sequence>MLEIRMGQLVFEEMEIRIRLGMQASSSGTETDSTPVYDTDGSTENDNNVISEVTDVEQDGEIVE</sequence>
<feature type="region of interest" description="Disordered" evidence="1">
    <location>
        <begin position="22"/>
        <end position="64"/>
    </location>
</feature>
<name>A0A699U3Q6_TANCI</name>
<feature type="non-terminal residue" evidence="2">
    <location>
        <position position="64"/>
    </location>
</feature>
<reference evidence="2" key="1">
    <citation type="journal article" date="2019" name="Sci. Rep.">
        <title>Draft genome of Tanacetum cinerariifolium, the natural source of mosquito coil.</title>
        <authorList>
            <person name="Yamashiro T."/>
            <person name="Shiraishi A."/>
            <person name="Satake H."/>
            <person name="Nakayama K."/>
        </authorList>
    </citation>
    <scope>NUCLEOTIDE SEQUENCE</scope>
</reference>
<comment type="caution">
    <text evidence="2">The sequence shown here is derived from an EMBL/GenBank/DDBJ whole genome shotgun (WGS) entry which is preliminary data.</text>
</comment>
<dbReference type="EMBL" id="BKCJ011296766">
    <property type="protein sequence ID" value="GFD16957.1"/>
    <property type="molecule type" value="Genomic_DNA"/>
</dbReference>
<feature type="compositionally biased region" description="Acidic residues" evidence="1">
    <location>
        <begin position="54"/>
        <end position="64"/>
    </location>
</feature>
<accession>A0A699U3Q6</accession>
<proteinExistence type="predicted"/>